<evidence type="ECO:0000256" key="3">
    <source>
        <dbReference type="ARBA" id="ARBA00022723"/>
    </source>
</evidence>
<evidence type="ECO:0000256" key="2">
    <source>
        <dbReference type="ARBA" id="ARBA00022642"/>
    </source>
</evidence>
<comment type="pathway">
    <text evidence="5">Cofactor biosynthesis; nicotinate biosynthesis; nicotinate from nicotinamide: step 1/1.</text>
</comment>
<dbReference type="EMBL" id="FQTW01000003">
    <property type="protein sequence ID" value="SHE58652.1"/>
    <property type="molecule type" value="Genomic_DNA"/>
</dbReference>
<feature type="domain" description="Isochorismatase-like" evidence="8">
    <location>
        <begin position="3"/>
        <end position="186"/>
    </location>
</feature>
<sequence length="197" mass="22008">MKTLLIVDPQIDFMPGGQLAIPEGNEIIQPINAIIYNYDLVVATQDWHPEHHISFAENHTQKQAFESIQLPNGASQNLWPSHCVQGEIGAEFHPELNTKPIEAIFRKGLNPQIDSYSGFFDNLKQKDTGLSGYLKAKGVIEFDICGLAGDICVYFTIKDALEFGFKVNLIEAATKALNLTTYNQQKTELHSLGVKYQ</sequence>
<dbReference type="InterPro" id="IPR000868">
    <property type="entry name" value="Isochorismatase-like_dom"/>
</dbReference>
<dbReference type="RefSeq" id="WP_073192498.1">
    <property type="nucleotide sequence ID" value="NZ_FQTW01000003.1"/>
</dbReference>
<dbReference type="GO" id="GO:0019363">
    <property type="term" value="P:pyridine nucleotide biosynthetic process"/>
    <property type="evidence" value="ECO:0007669"/>
    <property type="project" value="UniProtKB-KW"/>
</dbReference>
<dbReference type="Pfam" id="PF00857">
    <property type="entry name" value="Isochorismatase"/>
    <property type="match status" value="1"/>
</dbReference>
<protein>
    <recommendedName>
        <fullName evidence="6">nicotinamidase</fullName>
        <ecNumber evidence="6">3.5.1.19</ecNumber>
    </recommendedName>
    <alternativeName>
        <fullName evidence="7">Nicotinamide deamidase</fullName>
    </alternativeName>
</protein>
<evidence type="ECO:0000256" key="4">
    <source>
        <dbReference type="ARBA" id="ARBA00022801"/>
    </source>
</evidence>
<dbReference type="PANTHER" id="PTHR11080:SF2">
    <property type="entry name" value="LD05707P"/>
    <property type="match status" value="1"/>
</dbReference>
<dbReference type="InterPro" id="IPR036380">
    <property type="entry name" value="Isochorismatase-like_sf"/>
</dbReference>
<evidence type="ECO:0000259" key="8">
    <source>
        <dbReference type="Pfam" id="PF00857"/>
    </source>
</evidence>
<dbReference type="Proteomes" id="UP000184462">
    <property type="component" value="Unassembled WGS sequence"/>
</dbReference>
<evidence type="ECO:0000313" key="10">
    <source>
        <dbReference type="Proteomes" id="UP000184462"/>
    </source>
</evidence>
<keyword evidence="2" id="KW-0662">Pyridine nucleotide biosynthesis</keyword>
<dbReference type="Gene3D" id="3.40.50.850">
    <property type="entry name" value="Isochorismatase-like"/>
    <property type="match status" value="1"/>
</dbReference>
<dbReference type="NCBIfam" id="NF008623">
    <property type="entry name" value="PRK11609.1"/>
    <property type="match status" value="1"/>
</dbReference>
<accession>A0A1M4UPF1</accession>
<dbReference type="PANTHER" id="PTHR11080">
    <property type="entry name" value="PYRAZINAMIDASE/NICOTINAMIDASE"/>
    <property type="match status" value="1"/>
</dbReference>
<dbReference type="GO" id="GO:0008936">
    <property type="term" value="F:nicotinamidase activity"/>
    <property type="evidence" value="ECO:0007669"/>
    <property type="project" value="UniProtKB-EC"/>
</dbReference>
<evidence type="ECO:0000256" key="6">
    <source>
        <dbReference type="ARBA" id="ARBA00039017"/>
    </source>
</evidence>
<proteinExistence type="inferred from homology"/>
<dbReference type="InterPro" id="IPR052347">
    <property type="entry name" value="Isochorismatase_Nicotinamidase"/>
</dbReference>
<dbReference type="SUPFAM" id="SSF52499">
    <property type="entry name" value="Isochorismatase-like hydrolases"/>
    <property type="match status" value="1"/>
</dbReference>
<keyword evidence="3" id="KW-0479">Metal-binding</keyword>
<evidence type="ECO:0000256" key="7">
    <source>
        <dbReference type="ARBA" id="ARBA00043224"/>
    </source>
</evidence>
<dbReference type="OrthoDB" id="9791276at2"/>
<evidence type="ECO:0000256" key="1">
    <source>
        <dbReference type="ARBA" id="ARBA00006336"/>
    </source>
</evidence>
<dbReference type="EC" id="3.5.1.19" evidence="6"/>
<dbReference type="STRING" id="1155689.SAMN05444278_10343"/>
<name>A0A1M4UPF1_9FLAO</name>
<reference evidence="9 10" key="1">
    <citation type="submission" date="2016-11" db="EMBL/GenBank/DDBJ databases">
        <authorList>
            <person name="Jaros S."/>
            <person name="Januszkiewicz K."/>
            <person name="Wedrychowicz H."/>
        </authorList>
    </citation>
    <scope>NUCLEOTIDE SEQUENCE [LARGE SCALE GENOMIC DNA]</scope>
    <source>
        <strain evidence="9 10">DSM 25661</strain>
    </source>
</reference>
<organism evidence="9 10">
    <name type="scientific">Psychroflexus salarius</name>
    <dbReference type="NCBI Taxonomy" id="1155689"/>
    <lineage>
        <taxon>Bacteria</taxon>
        <taxon>Pseudomonadati</taxon>
        <taxon>Bacteroidota</taxon>
        <taxon>Flavobacteriia</taxon>
        <taxon>Flavobacteriales</taxon>
        <taxon>Flavobacteriaceae</taxon>
        <taxon>Psychroflexus</taxon>
    </lineage>
</organism>
<dbReference type="GO" id="GO:0046872">
    <property type="term" value="F:metal ion binding"/>
    <property type="evidence" value="ECO:0007669"/>
    <property type="project" value="UniProtKB-KW"/>
</dbReference>
<keyword evidence="4" id="KW-0378">Hydrolase</keyword>
<gene>
    <name evidence="9" type="ORF">SAMN05444278_10343</name>
</gene>
<evidence type="ECO:0000256" key="5">
    <source>
        <dbReference type="ARBA" id="ARBA00037900"/>
    </source>
</evidence>
<comment type="similarity">
    <text evidence="1">Belongs to the isochorismatase family.</text>
</comment>
<keyword evidence="10" id="KW-1185">Reference proteome</keyword>
<evidence type="ECO:0000313" key="9">
    <source>
        <dbReference type="EMBL" id="SHE58652.1"/>
    </source>
</evidence>
<dbReference type="AlphaFoldDB" id="A0A1M4UPF1"/>
<dbReference type="CDD" id="cd01011">
    <property type="entry name" value="nicotinamidase"/>
    <property type="match status" value="1"/>
</dbReference>